<dbReference type="GO" id="GO:0044877">
    <property type="term" value="F:protein-containing complex binding"/>
    <property type="evidence" value="ECO:0007669"/>
    <property type="project" value="TreeGrafter"/>
</dbReference>
<accession>A0A7S1ZLE0</accession>
<keyword evidence="10" id="KW-0131">Cell cycle</keyword>
<evidence type="ECO:0000256" key="1">
    <source>
        <dbReference type="ARBA" id="ARBA00004123"/>
    </source>
</evidence>
<dbReference type="GO" id="GO:0051301">
    <property type="term" value="P:cell division"/>
    <property type="evidence" value="ECO:0007669"/>
    <property type="project" value="UniProtKB-KW"/>
</dbReference>
<reference evidence="14" key="1">
    <citation type="submission" date="2021-01" db="EMBL/GenBank/DDBJ databases">
        <authorList>
            <person name="Corre E."/>
            <person name="Pelletier E."/>
            <person name="Niang G."/>
            <person name="Scheremetjew M."/>
            <person name="Finn R."/>
            <person name="Kale V."/>
            <person name="Holt S."/>
            <person name="Cochrane G."/>
            <person name="Meng A."/>
            <person name="Brown T."/>
            <person name="Cohen L."/>
        </authorList>
    </citation>
    <scope>NUCLEOTIDE SEQUENCE</scope>
    <source>
        <strain evidence="14">Grunow 1884</strain>
    </source>
</reference>
<keyword evidence="4" id="KW-0158">Chromosome</keyword>
<feature type="domain" description="Kinetochore protein Nuf2 N-terminal" evidence="13">
    <location>
        <begin position="12"/>
        <end position="151"/>
    </location>
</feature>
<feature type="coiled-coil region" evidence="12">
    <location>
        <begin position="159"/>
        <end position="288"/>
    </location>
</feature>
<dbReference type="InterPro" id="IPR005549">
    <property type="entry name" value="Kinetochore_Nuf2_N"/>
</dbReference>
<gene>
    <name evidence="14" type="ORF">OSIN01602_LOCUS11536</name>
</gene>
<keyword evidence="7" id="KW-0995">Kinetochore</keyword>
<dbReference type="EMBL" id="HBGO01020103">
    <property type="protein sequence ID" value="CAD9342303.1"/>
    <property type="molecule type" value="Transcribed_RNA"/>
</dbReference>
<organism evidence="14">
    <name type="scientific">Trieres chinensis</name>
    <name type="common">Marine centric diatom</name>
    <name type="synonym">Odontella sinensis</name>
    <dbReference type="NCBI Taxonomy" id="1514140"/>
    <lineage>
        <taxon>Eukaryota</taxon>
        <taxon>Sar</taxon>
        <taxon>Stramenopiles</taxon>
        <taxon>Ochrophyta</taxon>
        <taxon>Bacillariophyta</taxon>
        <taxon>Mediophyceae</taxon>
        <taxon>Biddulphiophycidae</taxon>
        <taxon>Eupodiscales</taxon>
        <taxon>Parodontellaceae</taxon>
        <taxon>Trieres</taxon>
    </lineage>
</organism>
<proteinExistence type="inferred from homology"/>
<keyword evidence="6" id="KW-0498">Mitosis</keyword>
<feature type="coiled-coil region" evidence="12">
    <location>
        <begin position="362"/>
        <end position="428"/>
    </location>
</feature>
<dbReference type="InterPro" id="IPR038275">
    <property type="entry name" value="Nuf2_N_sf"/>
</dbReference>
<evidence type="ECO:0000256" key="4">
    <source>
        <dbReference type="ARBA" id="ARBA00022454"/>
    </source>
</evidence>
<evidence type="ECO:0000259" key="13">
    <source>
        <dbReference type="Pfam" id="PF03800"/>
    </source>
</evidence>
<evidence type="ECO:0000313" key="14">
    <source>
        <dbReference type="EMBL" id="CAD9342303.1"/>
    </source>
</evidence>
<keyword evidence="11" id="KW-0137">Centromere</keyword>
<dbReference type="GO" id="GO:0007052">
    <property type="term" value="P:mitotic spindle organization"/>
    <property type="evidence" value="ECO:0007669"/>
    <property type="project" value="TreeGrafter"/>
</dbReference>
<protein>
    <recommendedName>
        <fullName evidence="13">Kinetochore protein Nuf2 N-terminal domain-containing protein</fullName>
    </recommendedName>
</protein>
<dbReference type="GO" id="GO:0031262">
    <property type="term" value="C:Ndc80 complex"/>
    <property type="evidence" value="ECO:0007669"/>
    <property type="project" value="InterPro"/>
</dbReference>
<keyword evidence="5" id="KW-0132">Cell division</keyword>
<evidence type="ECO:0000256" key="10">
    <source>
        <dbReference type="ARBA" id="ARBA00023306"/>
    </source>
</evidence>
<dbReference type="GO" id="GO:0051315">
    <property type="term" value="P:attachment of mitotic spindle microtubules to kinetochore"/>
    <property type="evidence" value="ECO:0007669"/>
    <property type="project" value="TreeGrafter"/>
</dbReference>
<evidence type="ECO:0000256" key="3">
    <source>
        <dbReference type="ARBA" id="ARBA00005498"/>
    </source>
</evidence>
<keyword evidence="8 12" id="KW-0175">Coiled coil</keyword>
<dbReference type="PANTHER" id="PTHR21650">
    <property type="entry name" value="MEMBRALIN/KINETOCHORE PROTEIN NUF2"/>
    <property type="match status" value="1"/>
</dbReference>
<dbReference type="Gene3D" id="1.10.418.60">
    <property type="entry name" value="Ncd80 complex, Nuf2 subunit"/>
    <property type="match status" value="1"/>
</dbReference>
<evidence type="ECO:0000256" key="6">
    <source>
        <dbReference type="ARBA" id="ARBA00022776"/>
    </source>
</evidence>
<evidence type="ECO:0000256" key="11">
    <source>
        <dbReference type="ARBA" id="ARBA00023328"/>
    </source>
</evidence>
<evidence type="ECO:0000256" key="12">
    <source>
        <dbReference type="SAM" id="Coils"/>
    </source>
</evidence>
<name>A0A7S1ZLE0_TRICV</name>
<dbReference type="GO" id="GO:0005634">
    <property type="term" value="C:nucleus"/>
    <property type="evidence" value="ECO:0007669"/>
    <property type="project" value="UniProtKB-SubCell"/>
</dbReference>
<evidence type="ECO:0000256" key="7">
    <source>
        <dbReference type="ARBA" id="ARBA00022838"/>
    </source>
</evidence>
<comment type="subcellular location">
    <subcellularLocation>
        <location evidence="2">Chromosome</location>
        <location evidence="2">Centromere</location>
        <location evidence="2">Kinetochore</location>
    </subcellularLocation>
    <subcellularLocation>
        <location evidence="1">Nucleus</location>
    </subcellularLocation>
</comment>
<evidence type="ECO:0000256" key="2">
    <source>
        <dbReference type="ARBA" id="ARBA00004629"/>
    </source>
</evidence>
<dbReference type="GO" id="GO:0051383">
    <property type="term" value="P:kinetochore organization"/>
    <property type="evidence" value="ECO:0007669"/>
    <property type="project" value="TreeGrafter"/>
</dbReference>
<evidence type="ECO:0000256" key="5">
    <source>
        <dbReference type="ARBA" id="ARBA00022618"/>
    </source>
</evidence>
<evidence type="ECO:0000256" key="9">
    <source>
        <dbReference type="ARBA" id="ARBA00023242"/>
    </source>
</evidence>
<keyword evidence="9" id="KW-0539">Nucleus</keyword>
<dbReference type="PANTHER" id="PTHR21650:SF2">
    <property type="entry name" value="KINETOCHORE PROTEIN NUF2"/>
    <property type="match status" value="1"/>
</dbReference>
<dbReference type="GO" id="GO:0045132">
    <property type="term" value="P:meiotic chromosome segregation"/>
    <property type="evidence" value="ECO:0007669"/>
    <property type="project" value="TreeGrafter"/>
</dbReference>
<dbReference type="AlphaFoldDB" id="A0A7S1ZLE0"/>
<sequence>MDLTGNHQQTPSFPILKNGDILQCMSEIGIDLTQDVLKEPHRHKDRVRETFLVLIEMGLGMTEERLRSPSGAIIEKRKSLAYPEMHEESLSELKFLKATMKLMRICGLHDFGWKDLHAPTSKCLRRQLSGAINFARFREEHMSLFDELNSQRDDYLGHLQDSQEENAKLSLQLEEAKMTMEEVQNDLEEVENECAEIEREIAQQNKLQATIRQESTDLKKKANDLKDKLATTALSLQEAEAEEGRLSSQVVASPDRIKKEMMSLSESLERERRRCSEAEKDSNIAQKKTNNVTIAMKSITASNALMDELDEVMSNHKAALIKRNTIIEEITVNKEKTAELVKQENVCETNIRQIERKIMQVRRQGAKELEGADKRLADAEEELLLVKRDREEGMAQIEAGEAEVRILKEKMEEDKVKADAEIADMIREYRHLESVIIEKNQELLIAIGAC</sequence>
<evidence type="ECO:0000256" key="8">
    <source>
        <dbReference type="ARBA" id="ARBA00023054"/>
    </source>
</evidence>
<comment type="similarity">
    <text evidence="3">Belongs to the NUF2 family.</text>
</comment>
<dbReference type="Pfam" id="PF03800">
    <property type="entry name" value="Nuf2"/>
    <property type="match status" value="1"/>
</dbReference>